<reference evidence="2 3" key="1">
    <citation type="submission" date="2015-04" db="EMBL/GenBank/DDBJ databases">
        <title>Genome sequence of aromatic hydrocarbons-degrading Sphingobium chungbukense DJ77.</title>
        <authorList>
            <person name="Kim Y.-C."/>
            <person name="Chae J.-C."/>
        </authorList>
    </citation>
    <scope>NUCLEOTIDE SEQUENCE [LARGE SCALE GENOMIC DNA]</scope>
    <source>
        <strain evidence="2 3">DJ77</strain>
    </source>
</reference>
<dbReference type="PROSITE" id="PS51257">
    <property type="entry name" value="PROKAR_LIPOPROTEIN"/>
    <property type="match status" value="1"/>
</dbReference>
<name>A0A0M3AKF8_9SPHN</name>
<evidence type="ECO:0000256" key="1">
    <source>
        <dbReference type="SAM" id="SignalP"/>
    </source>
</evidence>
<gene>
    <name evidence="2" type="ORF">YP76_18505</name>
</gene>
<organism evidence="2 3">
    <name type="scientific">Sphingobium chungbukense</name>
    <dbReference type="NCBI Taxonomy" id="56193"/>
    <lineage>
        <taxon>Bacteria</taxon>
        <taxon>Pseudomonadati</taxon>
        <taxon>Pseudomonadota</taxon>
        <taxon>Alphaproteobacteria</taxon>
        <taxon>Sphingomonadales</taxon>
        <taxon>Sphingomonadaceae</taxon>
        <taxon>Sphingobium</taxon>
    </lineage>
</organism>
<dbReference type="EMBL" id="LBIC01000009">
    <property type="protein sequence ID" value="KKW90582.1"/>
    <property type="molecule type" value="Genomic_DNA"/>
</dbReference>
<evidence type="ECO:0000313" key="3">
    <source>
        <dbReference type="Proteomes" id="UP000033874"/>
    </source>
</evidence>
<dbReference type="Proteomes" id="UP000033874">
    <property type="component" value="Unassembled WGS sequence"/>
</dbReference>
<sequence>MKGLILFVLCLLLCGCKPSDAEILERKYRRSVEMYGQRKSCADEHIIAEAWAREGNRKKYAQAKMREAEQCRYEQVKIDQLPSPPPSLAKSSTARHGLVGLAPVVLPSVDDEAPVNKPRQLETGSGT</sequence>
<accession>A0A0M3AKF8</accession>
<evidence type="ECO:0000313" key="2">
    <source>
        <dbReference type="EMBL" id="KKW90582.1"/>
    </source>
</evidence>
<feature type="signal peptide" evidence="1">
    <location>
        <begin position="1"/>
        <end position="21"/>
    </location>
</feature>
<evidence type="ECO:0008006" key="4">
    <source>
        <dbReference type="Google" id="ProtNLM"/>
    </source>
</evidence>
<keyword evidence="3" id="KW-1185">Reference proteome</keyword>
<dbReference type="RefSeq" id="WP_046765083.1">
    <property type="nucleotide sequence ID" value="NZ_LBIC01000009.1"/>
</dbReference>
<proteinExistence type="predicted"/>
<dbReference type="AlphaFoldDB" id="A0A0M3AKF8"/>
<protein>
    <recommendedName>
        <fullName evidence="4">Lipoprotein</fullName>
    </recommendedName>
</protein>
<dbReference type="PATRIC" id="fig|56193.3.peg.3879"/>
<keyword evidence="1" id="KW-0732">Signal</keyword>
<comment type="caution">
    <text evidence="2">The sequence shown here is derived from an EMBL/GenBank/DDBJ whole genome shotgun (WGS) entry which is preliminary data.</text>
</comment>
<feature type="chain" id="PRO_5005650340" description="Lipoprotein" evidence="1">
    <location>
        <begin position="22"/>
        <end position="127"/>
    </location>
</feature>